<dbReference type="SUPFAM" id="SSF51679">
    <property type="entry name" value="Bacterial luciferase-like"/>
    <property type="match status" value="1"/>
</dbReference>
<dbReference type="NCBIfam" id="TIGR03558">
    <property type="entry name" value="oxido_grp_1"/>
    <property type="match status" value="1"/>
</dbReference>
<comment type="similarity">
    <text evidence="1">To bacterial alkanal monooxygenase alpha and beta chains.</text>
</comment>
<dbReference type="InterPro" id="IPR011251">
    <property type="entry name" value="Luciferase-like_dom"/>
</dbReference>
<comment type="caution">
    <text evidence="3">The sequence shown here is derived from an EMBL/GenBank/DDBJ whole genome shotgun (WGS) entry which is preliminary data.</text>
</comment>
<sequence>MSESNIRLSILDIGTVWNGNSPEVTLQYALELSKAADELGYTRYWFAEHHNTPHQTSSSPEMLAALAAAVTERIRLGTGGIMLPNHSPLKVAESFATLETLYPHRIDLGIGRAPGTDGNTALALRRSLRAVQYDDFPDQLAELLSYFSGGFESDHPFSQIKLTPPLPSFPEIYLLGSSDGGMRFATKYGLGLTFAAHIAPDYAVPILQMYHKQFQPSVFMPKSKSIVSIMAIAAETEEEAKYLAGPLELQWMRWNSGVFHLPPPTLEEAASYRYSPQEEAVRRSNKGRFIAGRTDQVADRLRRLAKDTLSEEVMLMQMVPDLDGRIRSMELLAAEFDTLTNIRP</sequence>
<evidence type="ECO:0000256" key="1">
    <source>
        <dbReference type="ARBA" id="ARBA00007789"/>
    </source>
</evidence>
<feature type="domain" description="Luciferase-like" evidence="2">
    <location>
        <begin position="9"/>
        <end position="306"/>
    </location>
</feature>
<accession>A0ABS4JAR6</accession>
<dbReference type="Gene3D" id="3.20.20.30">
    <property type="entry name" value="Luciferase-like domain"/>
    <property type="match status" value="1"/>
</dbReference>
<proteinExistence type="predicted"/>
<evidence type="ECO:0000313" key="4">
    <source>
        <dbReference type="Proteomes" id="UP001519287"/>
    </source>
</evidence>
<dbReference type="InterPro" id="IPR050766">
    <property type="entry name" value="Bact_Lucif_Oxidored"/>
</dbReference>
<protein>
    <submittedName>
        <fullName evidence="3">Luciferase family oxidoreductase group 1</fullName>
    </submittedName>
</protein>
<dbReference type="RefSeq" id="WP_209978636.1">
    <property type="nucleotide sequence ID" value="NZ_JAGGLB010000047.1"/>
</dbReference>
<keyword evidence="4" id="KW-1185">Reference proteome</keyword>
<dbReference type="EMBL" id="JAGGLB010000047">
    <property type="protein sequence ID" value="MBP1996325.1"/>
    <property type="molecule type" value="Genomic_DNA"/>
</dbReference>
<name>A0ABS4JAR6_9BACL</name>
<dbReference type="InterPro" id="IPR036661">
    <property type="entry name" value="Luciferase-like_sf"/>
</dbReference>
<dbReference type="Pfam" id="PF00296">
    <property type="entry name" value="Bac_luciferase"/>
    <property type="match status" value="1"/>
</dbReference>
<reference evidence="3 4" key="1">
    <citation type="submission" date="2021-03" db="EMBL/GenBank/DDBJ databases">
        <title>Genomic Encyclopedia of Type Strains, Phase IV (KMG-IV): sequencing the most valuable type-strain genomes for metagenomic binning, comparative biology and taxonomic classification.</title>
        <authorList>
            <person name="Goeker M."/>
        </authorList>
    </citation>
    <scope>NUCLEOTIDE SEQUENCE [LARGE SCALE GENOMIC DNA]</scope>
    <source>
        <strain evidence="3 4">DSM 26048</strain>
    </source>
</reference>
<organism evidence="3 4">
    <name type="scientific">Paenibacillus eucommiae</name>
    <dbReference type="NCBI Taxonomy" id="1355755"/>
    <lineage>
        <taxon>Bacteria</taxon>
        <taxon>Bacillati</taxon>
        <taxon>Bacillota</taxon>
        <taxon>Bacilli</taxon>
        <taxon>Bacillales</taxon>
        <taxon>Paenibacillaceae</taxon>
        <taxon>Paenibacillus</taxon>
    </lineage>
</organism>
<evidence type="ECO:0000259" key="2">
    <source>
        <dbReference type="Pfam" id="PF00296"/>
    </source>
</evidence>
<gene>
    <name evidence="3" type="ORF">J2Z66_007971</name>
</gene>
<evidence type="ECO:0000313" key="3">
    <source>
        <dbReference type="EMBL" id="MBP1996325.1"/>
    </source>
</evidence>
<dbReference type="PANTHER" id="PTHR30137:SF6">
    <property type="entry name" value="LUCIFERASE-LIKE MONOOXYGENASE"/>
    <property type="match status" value="1"/>
</dbReference>
<dbReference type="PANTHER" id="PTHR30137">
    <property type="entry name" value="LUCIFERASE-LIKE MONOOXYGENASE"/>
    <property type="match status" value="1"/>
</dbReference>
<dbReference type="Proteomes" id="UP001519287">
    <property type="component" value="Unassembled WGS sequence"/>
</dbReference>
<dbReference type="InterPro" id="IPR019949">
    <property type="entry name" value="CmoO-like"/>
</dbReference>